<protein>
    <submittedName>
        <fullName evidence="1">Uncharacterized protein</fullName>
    </submittedName>
</protein>
<sequence>MRMITSLADRVLQRLVAAESAAAACTPSSTRQYKNEGGQCFYRIRYVRSDCSVDYSGWYEC</sequence>
<comment type="caution">
    <text evidence="1">The sequence shown here is derived from an EMBL/GenBank/DDBJ whole genome shotgun (WGS) entry which is preliminary data.</text>
</comment>
<dbReference type="RefSeq" id="WP_147139026.1">
    <property type="nucleotide sequence ID" value="NZ_BAABIJ010000002.1"/>
</dbReference>
<proteinExistence type="predicted"/>
<accession>A0A562V2W4</accession>
<evidence type="ECO:0000313" key="2">
    <source>
        <dbReference type="Proteomes" id="UP000321617"/>
    </source>
</evidence>
<name>A0A562V2W4_9ACTN</name>
<gene>
    <name evidence="1" type="ORF">LX16_2900</name>
</gene>
<dbReference type="EMBL" id="VLLL01000006">
    <property type="protein sequence ID" value="TWJ12147.1"/>
    <property type="molecule type" value="Genomic_DNA"/>
</dbReference>
<dbReference type="Proteomes" id="UP000321617">
    <property type="component" value="Unassembled WGS sequence"/>
</dbReference>
<dbReference type="AlphaFoldDB" id="A0A562V2W4"/>
<keyword evidence="2" id="KW-1185">Reference proteome</keyword>
<organism evidence="1 2">
    <name type="scientific">Stackebrandtia albiflava</name>
    <dbReference type="NCBI Taxonomy" id="406432"/>
    <lineage>
        <taxon>Bacteria</taxon>
        <taxon>Bacillati</taxon>
        <taxon>Actinomycetota</taxon>
        <taxon>Actinomycetes</taxon>
        <taxon>Glycomycetales</taxon>
        <taxon>Glycomycetaceae</taxon>
        <taxon>Stackebrandtia</taxon>
    </lineage>
</organism>
<evidence type="ECO:0000313" key="1">
    <source>
        <dbReference type="EMBL" id="TWJ12147.1"/>
    </source>
</evidence>
<reference evidence="1 2" key="1">
    <citation type="journal article" date="2013" name="Stand. Genomic Sci.">
        <title>Genomic Encyclopedia of Type Strains, Phase I: The one thousand microbial genomes (KMG-I) project.</title>
        <authorList>
            <person name="Kyrpides N.C."/>
            <person name="Woyke T."/>
            <person name="Eisen J.A."/>
            <person name="Garrity G."/>
            <person name="Lilburn T.G."/>
            <person name="Beck B.J."/>
            <person name="Whitman W.B."/>
            <person name="Hugenholtz P."/>
            <person name="Klenk H.P."/>
        </authorList>
    </citation>
    <scope>NUCLEOTIDE SEQUENCE [LARGE SCALE GENOMIC DNA]</scope>
    <source>
        <strain evidence="1 2">DSM 45044</strain>
    </source>
</reference>